<dbReference type="InterPro" id="IPR051910">
    <property type="entry name" value="ComF/GntX_DNA_util-trans"/>
</dbReference>
<proteinExistence type="inferred from homology"/>
<sequence>MTITTGSLRSDFRSGRRSGFRSIIRDAVLDASAVLLPVSCAGCSAPDRSLCADCARALTPEVRRHTAAGVPVWSALDYDDIPRTVLLAYKDGGRVDAAAALARALRPALAAAAGTHRSAVVPVLIPSTRAAWRRRGYHPTGMVLARSRALAPPLWRALRLTRQTADQAALGTVERAGNRAGSLVASPRLRGRRCVIVDDIVTSGATIAEAARAIRAAGGSIAGAAAVARTPRRRP</sequence>
<dbReference type="AlphaFoldDB" id="A0A7G6Y996"/>
<dbReference type="PANTHER" id="PTHR47505">
    <property type="entry name" value="DNA UTILIZATION PROTEIN YHGH"/>
    <property type="match status" value="1"/>
</dbReference>
<evidence type="ECO:0000256" key="1">
    <source>
        <dbReference type="ARBA" id="ARBA00008007"/>
    </source>
</evidence>
<dbReference type="Pfam" id="PF00156">
    <property type="entry name" value="Pribosyltran"/>
    <property type="match status" value="1"/>
</dbReference>
<evidence type="ECO:0000259" key="2">
    <source>
        <dbReference type="Pfam" id="PF00156"/>
    </source>
</evidence>
<dbReference type="InterPro" id="IPR000836">
    <property type="entry name" value="PRTase_dom"/>
</dbReference>
<dbReference type="CDD" id="cd06223">
    <property type="entry name" value="PRTases_typeI"/>
    <property type="match status" value="1"/>
</dbReference>
<dbReference type="KEGG" id="lse:F1C12_07895"/>
<dbReference type="RefSeq" id="WP_185278230.1">
    <property type="nucleotide sequence ID" value="NZ_CP043641.1"/>
</dbReference>
<reference evidence="4" key="1">
    <citation type="submission" date="2019-09" db="EMBL/GenBank/DDBJ databases">
        <title>Antimicrobial potential of Antarctic Bacteria.</title>
        <authorList>
            <person name="Benaud N."/>
            <person name="Edwards R.J."/>
            <person name="Ferrari B.C."/>
        </authorList>
    </citation>
    <scope>NUCLEOTIDE SEQUENCE [LARGE SCALE GENOMIC DNA]</scope>
    <source>
        <strain evidence="4">INR9</strain>
    </source>
</reference>
<dbReference type="InterPro" id="IPR029057">
    <property type="entry name" value="PRTase-like"/>
</dbReference>
<evidence type="ECO:0000313" key="4">
    <source>
        <dbReference type="Proteomes" id="UP000515511"/>
    </source>
</evidence>
<dbReference type="Gene3D" id="3.40.50.2020">
    <property type="match status" value="1"/>
</dbReference>
<dbReference type="SUPFAM" id="SSF53271">
    <property type="entry name" value="PRTase-like"/>
    <property type="match status" value="1"/>
</dbReference>
<dbReference type="EMBL" id="CP043641">
    <property type="protein sequence ID" value="QNE35061.1"/>
    <property type="molecule type" value="Genomic_DNA"/>
</dbReference>
<gene>
    <name evidence="3" type="ORF">F1C12_07895</name>
</gene>
<dbReference type="Proteomes" id="UP000515511">
    <property type="component" value="Chromosome"/>
</dbReference>
<evidence type="ECO:0000313" key="3">
    <source>
        <dbReference type="EMBL" id="QNE35061.1"/>
    </source>
</evidence>
<accession>A0A7G6Y996</accession>
<organism evidence="3 4">
    <name type="scientific">Leifsonia shinshuensis</name>
    <dbReference type="NCBI Taxonomy" id="150026"/>
    <lineage>
        <taxon>Bacteria</taxon>
        <taxon>Bacillati</taxon>
        <taxon>Actinomycetota</taxon>
        <taxon>Actinomycetes</taxon>
        <taxon>Micrococcales</taxon>
        <taxon>Microbacteriaceae</taxon>
        <taxon>Leifsonia</taxon>
    </lineage>
</organism>
<protein>
    <submittedName>
        <fullName evidence="3">ComF family protein</fullName>
    </submittedName>
</protein>
<comment type="similarity">
    <text evidence="1">Belongs to the ComF/GntX family.</text>
</comment>
<name>A0A7G6Y996_9MICO</name>
<dbReference type="PANTHER" id="PTHR47505:SF1">
    <property type="entry name" value="DNA UTILIZATION PROTEIN YHGH"/>
    <property type="match status" value="1"/>
</dbReference>
<feature type="domain" description="Phosphoribosyltransferase" evidence="2">
    <location>
        <begin position="184"/>
        <end position="233"/>
    </location>
</feature>